<dbReference type="InParanoid" id="A0A6P7X6G5"/>
<dbReference type="KEGG" id="muo:115460552"/>
<comment type="subcellular location">
    <subcellularLocation>
        <location evidence="1">Secreted</location>
    </subcellularLocation>
</comment>
<feature type="signal peptide" evidence="9">
    <location>
        <begin position="1"/>
        <end position="19"/>
    </location>
</feature>
<sequence>MILLILLTLLGLLSSGLETRKCSVSENEQSSVTYLLRRMLSSYNPDDIPNPSILLALRLARDHNLKIEKEMIEKLKEDAVFRDQINVTFSSGQVALSVLALQASCSDPQNVLAWNSSVDLVDLLQRKYNEELQNIQNHGYPITNYYQLGLDVLALCLQNVKPDVSPLLVPTCKPTQYYHGNQFSVDTASVAVLGMVCVKNRTDLNLKERLKIKLSLFCLMEKMRKEKTSGMIGNIYSTGLAMQAFFESDEFYIPLFWNCSQTLHKVLGEIPLGTFDNPMAASQITPALEGKTYLDVRGKNCAADKDNLMISTTVPAPMSPPTNITVTYTVTEGVNNTFSDSTIVTVPEGSVFLTVMEKAQELNSIKFSFTVVSSSWGPYVNSVRGVAASDKDRTYWQLLSGTTPLPQGVGSYKPSNGERLVVKLSIY</sequence>
<keyword evidence="3" id="KW-0171">Cobalt transport</keyword>
<evidence type="ECO:0000256" key="2">
    <source>
        <dbReference type="ARBA" id="ARBA00006449"/>
    </source>
</evidence>
<feature type="binding site" evidence="7">
    <location>
        <position position="186"/>
    </location>
    <ligand>
        <name>cyanocob(III)alamin</name>
        <dbReference type="ChEBI" id="CHEBI:17439"/>
    </ligand>
</feature>
<dbReference type="RefSeq" id="XP_030046175.1">
    <property type="nucleotide sequence ID" value="XM_030190315.1"/>
</dbReference>
<feature type="disulfide bond" evidence="8">
    <location>
        <begin position="156"/>
        <end position="197"/>
    </location>
</feature>
<keyword evidence="5 9" id="KW-0732">Signal</keyword>
<feature type="disulfide bond" evidence="8">
    <location>
        <begin position="22"/>
        <end position="259"/>
    </location>
</feature>
<dbReference type="GO" id="GO:0031419">
    <property type="term" value="F:cobalamin binding"/>
    <property type="evidence" value="ECO:0007669"/>
    <property type="project" value="InterPro"/>
</dbReference>
<feature type="binding site" evidence="7">
    <location>
        <position position="427"/>
    </location>
    <ligand>
        <name>cyanocob(III)alamin</name>
        <dbReference type="ChEBI" id="CHEBI:17439"/>
    </ligand>
</feature>
<comment type="similarity">
    <text evidence="2">Belongs to the eukaryotic cobalamin transport proteins family.</text>
</comment>
<dbReference type="Gene3D" id="2.170.130.30">
    <property type="match status" value="1"/>
</dbReference>
<organism evidence="11 12">
    <name type="scientific">Microcaecilia unicolor</name>
    <dbReference type="NCBI Taxonomy" id="1415580"/>
    <lineage>
        <taxon>Eukaryota</taxon>
        <taxon>Metazoa</taxon>
        <taxon>Chordata</taxon>
        <taxon>Craniata</taxon>
        <taxon>Vertebrata</taxon>
        <taxon>Euteleostomi</taxon>
        <taxon>Amphibia</taxon>
        <taxon>Gymnophiona</taxon>
        <taxon>Siphonopidae</taxon>
        <taxon>Microcaecilia</taxon>
    </lineage>
</organism>
<keyword evidence="3" id="KW-0406">Ion transport</keyword>
<keyword evidence="11" id="KW-1185">Reference proteome</keyword>
<dbReference type="GO" id="GO:0006824">
    <property type="term" value="P:cobalt ion transport"/>
    <property type="evidence" value="ECO:0007669"/>
    <property type="project" value="UniProtKB-KW"/>
</dbReference>
<name>A0A6P7X6G5_9AMPH</name>
<evidence type="ECO:0000256" key="9">
    <source>
        <dbReference type="SAM" id="SignalP"/>
    </source>
</evidence>
<keyword evidence="3" id="KW-0813">Transport</keyword>
<evidence type="ECO:0000256" key="6">
    <source>
        <dbReference type="ARBA" id="ARBA00023285"/>
    </source>
</evidence>
<dbReference type="FunCoup" id="A0A6P7X6G5">
    <property type="interactions" value="57"/>
</dbReference>
<dbReference type="Pfam" id="PF14478">
    <property type="entry name" value="DUF4430"/>
    <property type="match status" value="1"/>
</dbReference>
<dbReference type="GO" id="GO:0005615">
    <property type="term" value="C:extracellular space"/>
    <property type="evidence" value="ECO:0007669"/>
    <property type="project" value="TreeGrafter"/>
</dbReference>
<accession>A0A6P7X6G5</accession>
<dbReference type="PANTHER" id="PTHR10559">
    <property type="entry name" value="TRANSCOBALAMIN-1/GASTRIC INTRINSIC FACTOR"/>
    <property type="match status" value="1"/>
</dbReference>
<evidence type="ECO:0000256" key="3">
    <source>
        <dbReference type="ARBA" id="ARBA00022426"/>
    </source>
</evidence>
<keyword evidence="4" id="KW-0964">Secreted</keyword>
<dbReference type="PANTHER" id="PTHR10559:SF13">
    <property type="entry name" value="TRANSCOBALAMIN-1"/>
    <property type="match status" value="1"/>
</dbReference>
<evidence type="ECO:0000256" key="4">
    <source>
        <dbReference type="ARBA" id="ARBA00022525"/>
    </source>
</evidence>
<feature type="binding site" evidence="7">
    <location>
        <begin position="379"/>
        <end position="380"/>
    </location>
    <ligand>
        <name>cyanocob(III)alamin</name>
        <dbReference type="ChEBI" id="CHEBI:17439"/>
    </ligand>
</feature>
<evidence type="ECO:0000313" key="12">
    <source>
        <dbReference type="RefSeq" id="XP_030046175.1"/>
    </source>
</evidence>
<keyword evidence="6 7" id="KW-0170">Cobalt</keyword>
<dbReference type="InterPro" id="IPR051588">
    <property type="entry name" value="Cobalamin_Transport"/>
</dbReference>
<feature type="chain" id="PRO_5027725047" evidence="9">
    <location>
        <begin position="20"/>
        <end position="427"/>
    </location>
</feature>
<keyword evidence="8" id="KW-1015">Disulfide bond</keyword>
<evidence type="ECO:0000259" key="10">
    <source>
        <dbReference type="Pfam" id="PF14478"/>
    </source>
</evidence>
<feature type="binding site" evidence="7">
    <location>
        <position position="283"/>
    </location>
    <ligand>
        <name>cyanocob(III)alamin</name>
        <dbReference type="ChEBI" id="CHEBI:17439"/>
    </ligand>
</feature>
<dbReference type="Proteomes" id="UP000515156">
    <property type="component" value="Chromosome 1"/>
</dbReference>
<dbReference type="GeneID" id="115460552"/>
<gene>
    <name evidence="12" type="primary">LOC115460552</name>
</gene>
<dbReference type="GO" id="GO:0015889">
    <property type="term" value="P:cobalamin transport"/>
    <property type="evidence" value="ECO:0007669"/>
    <property type="project" value="InterPro"/>
</dbReference>
<feature type="binding site" evidence="7">
    <location>
        <begin position="143"/>
        <end position="147"/>
    </location>
    <ligand>
        <name>cyanocob(III)alamin</name>
        <dbReference type="ChEBI" id="CHEBI:17439"/>
    </ligand>
</feature>
<feature type="binding site" evidence="7">
    <location>
        <position position="405"/>
    </location>
    <ligand>
        <name>cyanocob(III)alamin</name>
        <dbReference type="ChEBI" id="CHEBI:17439"/>
    </ligand>
</feature>
<evidence type="ECO:0000313" key="11">
    <source>
        <dbReference type="Proteomes" id="UP000515156"/>
    </source>
</evidence>
<dbReference type="AlphaFoldDB" id="A0A6P7X6G5"/>
<dbReference type="InterPro" id="IPR002157">
    <property type="entry name" value="Cbl-bd_prot"/>
</dbReference>
<evidence type="ECO:0000256" key="1">
    <source>
        <dbReference type="ARBA" id="ARBA00004613"/>
    </source>
</evidence>
<protein>
    <submittedName>
        <fullName evidence="12">Transcobalamin-1-like</fullName>
    </submittedName>
</protein>
<reference evidence="12" key="1">
    <citation type="submission" date="2025-08" db="UniProtKB">
        <authorList>
            <consortium name="RefSeq"/>
        </authorList>
    </citation>
    <scope>IDENTIFICATION</scope>
</reference>
<proteinExistence type="inferred from homology"/>
<dbReference type="InterPro" id="IPR027954">
    <property type="entry name" value="Transcobalamin-like_C"/>
</dbReference>
<evidence type="ECO:0000256" key="5">
    <source>
        <dbReference type="ARBA" id="ARBA00022729"/>
    </source>
</evidence>
<dbReference type="OrthoDB" id="6343110at2759"/>
<dbReference type="Pfam" id="PF01122">
    <property type="entry name" value="Cobalamin_bind"/>
    <property type="match status" value="1"/>
</dbReference>
<evidence type="ECO:0000256" key="8">
    <source>
        <dbReference type="PIRSR" id="PIRSR602157-2"/>
    </source>
</evidence>
<feature type="binding site" evidence="7">
    <location>
        <begin position="396"/>
        <end position="398"/>
    </location>
    <ligand>
        <name>cyanocob(III)alamin</name>
        <dbReference type="ChEBI" id="CHEBI:17439"/>
    </ligand>
</feature>
<feature type="domain" description="Transcobalamin-like C-terminal" evidence="10">
    <location>
        <begin position="349"/>
        <end position="424"/>
    </location>
</feature>
<evidence type="ECO:0000256" key="7">
    <source>
        <dbReference type="PIRSR" id="PIRSR602157-1"/>
    </source>
</evidence>
<dbReference type="Gene3D" id="1.50.10.20">
    <property type="match status" value="1"/>
</dbReference>
<feature type="binding site" evidence="7">
    <location>
        <position position="234"/>
    </location>
    <ligand>
        <name>cyanocob(III)alamin</name>
        <dbReference type="ChEBI" id="CHEBI:17439"/>
    </ligand>
</feature>